<dbReference type="InterPro" id="IPR019965">
    <property type="entry name" value="PPOX_F420-dep_Rv2061_put"/>
</dbReference>
<proteinExistence type="predicted"/>
<dbReference type="PANTHER" id="PTHR35176">
    <property type="entry name" value="HEME OXYGENASE HI_0854-RELATED"/>
    <property type="match status" value="1"/>
</dbReference>
<accession>A0A840NZW1</accession>
<dbReference type="RefSeq" id="WP_185047558.1">
    <property type="nucleotide sequence ID" value="NZ_BAABIX010000006.1"/>
</dbReference>
<sequence>MSESASPSTGAQAADPLAPLRTSGVALLTSFRRDGTGVGTPVGISVGDGVAHFTTRAKTWKVKRMARDPRVTLAPCTKTGKVLGATVEGTARRLSDDEARMLRGGFAYRFWTLVYRLVYRDVPVSYEVTPR</sequence>
<evidence type="ECO:0000313" key="4">
    <source>
        <dbReference type="Proteomes" id="UP000578449"/>
    </source>
</evidence>
<dbReference type="Proteomes" id="UP000578449">
    <property type="component" value="Unassembled WGS sequence"/>
</dbReference>
<dbReference type="NCBIfam" id="TIGR03666">
    <property type="entry name" value="Rv2061_F420"/>
    <property type="match status" value="1"/>
</dbReference>
<evidence type="ECO:0000256" key="1">
    <source>
        <dbReference type="ARBA" id="ARBA00023002"/>
    </source>
</evidence>
<dbReference type="SUPFAM" id="SSF50475">
    <property type="entry name" value="FMN-binding split barrel"/>
    <property type="match status" value="1"/>
</dbReference>
<keyword evidence="1" id="KW-0560">Oxidoreductase</keyword>
<dbReference type="InterPro" id="IPR052019">
    <property type="entry name" value="F420H2_bilvrd_red/Heme_oxyg"/>
</dbReference>
<evidence type="ECO:0000313" key="3">
    <source>
        <dbReference type="EMBL" id="MBB5130710.1"/>
    </source>
</evidence>
<comment type="caution">
    <text evidence="3">The sequence shown here is derived from an EMBL/GenBank/DDBJ whole genome shotgun (WGS) entry which is preliminary data.</text>
</comment>
<name>A0A840NZW1_9ACTN</name>
<protein>
    <recommendedName>
        <fullName evidence="2">Pyridoxamine 5'-phosphate oxidase N-terminal domain-containing protein</fullName>
    </recommendedName>
</protein>
<gene>
    <name evidence="3" type="ORF">HNP84_000398</name>
</gene>
<organism evidence="3 4">
    <name type="scientific">Thermocatellispora tengchongensis</name>
    <dbReference type="NCBI Taxonomy" id="1073253"/>
    <lineage>
        <taxon>Bacteria</taxon>
        <taxon>Bacillati</taxon>
        <taxon>Actinomycetota</taxon>
        <taxon>Actinomycetes</taxon>
        <taxon>Streptosporangiales</taxon>
        <taxon>Streptosporangiaceae</taxon>
        <taxon>Thermocatellispora</taxon>
    </lineage>
</organism>
<dbReference type="Gene3D" id="2.30.110.10">
    <property type="entry name" value="Electron Transport, Fmn-binding Protein, Chain A"/>
    <property type="match status" value="1"/>
</dbReference>
<dbReference type="GO" id="GO:0016627">
    <property type="term" value="F:oxidoreductase activity, acting on the CH-CH group of donors"/>
    <property type="evidence" value="ECO:0007669"/>
    <property type="project" value="TreeGrafter"/>
</dbReference>
<reference evidence="3 4" key="1">
    <citation type="submission" date="2020-08" db="EMBL/GenBank/DDBJ databases">
        <title>Genomic Encyclopedia of Type Strains, Phase IV (KMG-IV): sequencing the most valuable type-strain genomes for metagenomic binning, comparative biology and taxonomic classification.</title>
        <authorList>
            <person name="Goeker M."/>
        </authorList>
    </citation>
    <scope>NUCLEOTIDE SEQUENCE [LARGE SCALE GENOMIC DNA]</scope>
    <source>
        <strain evidence="3 4">DSM 45615</strain>
    </source>
</reference>
<dbReference type="EMBL" id="JACHGN010000001">
    <property type="protein sequence ID" value="MBB5130710.1"/>
    <property type="molecule type" value="Genomic_DNA"/>
</dbReference>
<dbReference type="InterPro" id="IPR011576">
    <property type="entry name" value="Pyridox_Oxase_N"/>
</dbReference>
<dbReference type="PANTHER" id="PTHR35176:SF11">
    <property type="entry name" value="PYRIDOXAMINE 5'-PHOSPHATE OXIDASE FAMILY PROTEIN"/>
    <property type="match status" value="1"/>
</dbReference>
<keyword evidence="4" id="KW-1185">Reference proteome</keyword>
<feature type="domain" description="Pyridoxamine 5'-phosphate oxidase N-terminal" evidence="2">
    <location>
        <begin position="20"/>
        <end position="99"/>
    </location>
</feature>
<dbReference type="InterPro" id="IPR012349">
    <property type="entry name" value="Split_barrel_FMN-bd"/>
</dbReference>
<dbReference type="AlphaFoldDB" id="A0A840NZW1"/>
<dbReference type="GO" id="GO:0005829">
    <property type="term" value="C:cytosol"/>
    <property type="evidence" value="ECO:0007669"/>
    <property type="project" value="TreeGrafter"/>
</dbReference>
<evidence type="ECO:0000259" key="2">
    <source>
        <dbReference type="Pfam" id="PF01243"/>
    </source>
</evidence>
<dbReference type="GO" id="GO:0070967">
    <property type="term" value="F:coenzyme F420 binding"/>
    <property type="evidence" value="ECO:0007669"/>
    <property type="project" value="TreeGrafter"/>
</dbReference>
<dbReference type="Pfam" id="PF01243">
    <property type="entry name" value="PNPOx_N"/>
    <property type="match status" value="1"/>
</dbReference>